<keyword evidence="4 6" id="KW-1133">Transmembrane helix</keyword>
<gene>
    <name evidence="8" type="ORF">M9Y10_013914</name>
</gene>
<evidence type="ECO:0000256" key="1">
    <source>
        <dbReference type="ARBA" id="ARBA00004141"/>
    </source>
</evidence>
<comment type="subcellular location">
    <subcellularLocation>
        <location evidence="1">Membrane</location>
        <topology evidence="1">Multi-pass membrane protein</topology>
    </subcellularLocation>
</comment>
<keyword evidence="9" id="KW-1185">Reference proteome</keyword>
<feature type="transmembrane region" description="Helical" evidence="6">
    <location>
        <begin position="304"/>
        <end position="326"/>
    </location>
</feature>
<evidence type="ECO:0000256" key="6">
    <source>
        <dbReference type="SAM" id="Phobius"/>
    </source>
</evidence>
<evidence type="ECO:0000256" key="3">
    <source>
        <dbReference type="ARBA" id="ARBA00022692"/>
    </source>
</evidence>
<dbReference type="PANTHER" id="PTHR12372:SF7">
    <property type="entry name" value="PROTEIN PECANEX"/>
    <property type="match status" value="1"/>
</dbReference>
<feature type="transmembrane region" description="Helical" evidence="6">
    <location>
        <begin position="436"/>
        <end position="455"/>
    </location>
</feature>
<dbReference type="Proteomes" id="UP001470230">
    <property type="component" value="Unassembled WGS sequence"/>
</dbReference>
<dbReference type="InterPro" id="IPR039797">
    <property type="entry name" value="Pecanex"/>
</dbReference>
<comment type="caution">
    <text evidence="8">The sequence shown here is derived from an EMBL/GenBank/DDBJ whole genome shotgun (WGS) entry which is preliminary data.</text>
</comment>
<feature type="transmembrane region" description="Helical" evidence="6">
    <location>
        <begin position="371"/>
        <end position="390"/>
    </location>
</feature>
<feature type="domain" description="Pecanex C-terminal" evidence="7">
    <location>
        <begin position="943"/>
        <end position="1123"/>
    </location>
</feature>
<keyword evidence="5 6" id="KW-0472">Membrane</keyword>
<feature type="transmembrane region" description="Helical" evidence="6">
    <location>
        <begin position="614"/>
        <end position="634"/>
    </location>
</feature>
<evidence type="ECO:0000256" key="2">
    <source>
        <dbReference type="ARBA" id="ARBA00010170"/>
    </source>
</evidence>
<reference evidence="8 9" key="1">
    <citation type="submission" date="2024-04" db="EMBL/GenBank/DDBJ databases">
        <title>Tritrichomonas musculus Genome.</title>
        <authorList>
            <person name="Alves-Ferreira E."/>
            <person name="Grigg M."/>
            <person name="Lorenzi H."/>
            <person name="Galac M."/>
        </authorList>
    </citation>
    <scope>NUCLEOTIDE SEQUENCE [LARGE SCALE GENOMIC DNA]</scope>
    <source>
        <strain evidence="8 9">EAF2021</strain>
    </source>
</reference>
<evidence type="ECO:0000256" key="5">
    <source>
        <dbReference type="ARBA" id="ARBA00023136"/>
    </source>
</evidence>
<feature type="transmembrane region" description="Helical" evidence="6">
    <location>
        <begin position="346"/>
        <end position="364"/>
    </location>
</feature>
<dbReference type="InterPro" id="IPR007735">
    <property type="entry name" value="Pecanex_C"/>
</dbReference>
<evidence type="ECO:0000256" key="4">
    <source>
        <dbReference type="ARBA" id="ARBA00022989"/>
    </source>
</evidence>
<evidence type="ECO:0000313" key="8">
    <source>
        <dbReference type="EMBL" id="KAK8896026.1"/>
    </source>
</evidence>
<accession>A0ABR2KZ95</accession>
<evidence type="ECO:0000313" key="9">
    <source>
        <dbReference type="Proteomes" id="UP001470230"/>
    </source>
</evidence>
<dbReference type="Pfam" id="PF05041">
    <property type="entry name" value="Pecanex_C"/>
    <property type="match status" value="1"/>
</dbReference>
<name>A0ABR2KZ95_9EUKA</name>
<dbReference type="EMBL" id="JAPFFF010000002">
    <property type="protein sequence ID" value="KAK8896026.1"/>
    <property type="molecule type" value="Genomic_DNA"/>
</dbReference>
<feature type="transmembrane region" description="Helical" evidence="6">
    <location>
        <begin position="544"/>
        <end position="562"/>
    </location>
</feature>
<proteinExistence type="inferred from homology"/>
<evidence type="ECO:0000259" key="7">
    <source>
        <dbReference type="Pfam" id="PF05041"/>
    </source>
</evidence>
<feature type="transmembrane region" description="Helical" evidence="6">
    <location>
        <begin position="522"/>
        <end position="538"/>
    </location>
</feature>
<feature type="transmembrane region" description="Helical" evidence="6">
    <location>
        <begin position="484"/>
        <end position="510"/>
    </location>
</feature>
<sequence>MGSLRIFEHVISSFFGGFSLNRSCRSDTVRIIFFVLLIVFFETFFYLKTSRNTKLIACGILMIIVFLIKLVLYLFHLMLNTALDLSNSEPSIKEERPEDIPQEVWETRSLLKNPKPNLDSVVSDLIASGIDANGLIRLVDYIQNAPESPVEELSSEEDQNPVINICGRLHTLPFSRYTVEKIFPTNFSFSVLFFSAVFGFSCCYLPLSLFDQLRNREKWWVAIECAFSIFSILRPPEVDPYLTFTPDSWTGLSRPLGITIICTIWRVTIDAENENPISHLPFYDIEINWTSAFPYIYDICRYGLLLLPFWIVIGFIGHPVSTIISILESACRYLFGQNGVKNVLHLVIQIARGAISVACCWALLQYRKNEITMSLSITVSTFLGCLPIYFKKSQMKSVFVSFLYPVILTATSFISSYCLCFLLISDKSNEALKQEIILWFSSSWFILFDLIIPYFNSNHQYYIFHCRLLVYNRLTILFRDLSQIIVGPLFLASCLLHSHLHPLLIAFIIVHATQKYSTEPHIFALAVFIVVVTLPYDFDKNNDYTANLLIALLVVSKIEIFYPQVQLVYRSRDYFNLISVFEDFENLSFIYTIISPIIHSFPLNDFVLKIPALFWSFFTGCSFTAVQGFCYLLAPSPPRCFYFFDWPVVNEGGSEKVSFTKHVSEHPIETPVYTSTARALSKDFATIARSGRLGYICSGDIFLFKSESLAAFVHVISQEPSAIRIQVRGLEYDQQTTCHRGENGRLNEIINNYSLFPNFFAASASLNCVYDIRALGIPLQMFDVSQTKIDQAFVGLSAKQTYEMFLVSFAYTIATRKEKLFEVRPVSSEDEESVRPFRTSNLMSKIRTIASKRLNNGNIGITNNNTTTAVLNNNNENNENSLNENDSALNDEAEAEVEIDGGNEGEFDDEEANLAVNLWLVIAMTLFNGDNLNLKTDIIVDSFKGSPPFNEHQTWIYNSPTLLVEVIVPSIQLGCTAAFIASADGSIDFDENEEVNADDAVSFLDNLKQSTVMTTLESNRFQKAFFSESNRTIISMDTIQRESTVIRFVMTNKRWDVFQMKHEWIRALWSNDEKNIIFYSQQDNERISIQHNDVLLNNMIMQAADIPVGYPAYTSEIIDSYTNPLSIESFE</sequence>
<feature type="transmembrane region" description="Helical" evidence="6">
    <location>
        <begin position="187"/>
        <end position="210"/>
    </location>
</feature>
<feature type="transmembrane region" description="Helical" evidence="6">
    <location>
        <begin position="54"/>
        <end position="75"/>
    </location>
</feature>
<dbReference type="PANTHER" id="PTHR12372">
    <property type="entry name" value="PECANEX"/>
    <property type="match status" value="1"/>
</dbReference>
<feature type="transmembrane region" description="Helical" evidence="6">
    <location>
        <begin position="28"/>
        <end position="47"/>
    </location>
</feature>
<keyword evidence="3 6" id="KW-0812">Transmembrane</keyword>
<feature type="transmembrane region" description="Helical" evidence="6">
    <location>
        <begin position="402"/>
        <end position="424"/>
    </location>
</feature>
<comment type="similarity">
    <text evidence="2">Belongs to the pecanex family.</text>
</comment>
<organism evidence="8 9">
    <name type="scientific">Tritrichomonas musculus</name>
    <dbReference type="NCBI Taxonomy" id="1915356"/>
    <lineage>
        <taxon>Eukaryota</taxon>
        <taxon>Metamonada</taxon>
        <taxon>Parabasalia</taxon>
        <taxon>Tritrichomonadida</taxon>
        <taxon>Tritrichomonadidae</taxon>
        <taxon>Tritrichomonas</taxon>
    </lineage>
</organism>
<protein>
    <submittedName>
        <fullName evidence="8">Pecanex-like protein 4</fullName>
    </submittedName>
</protein>